<dbReference type="PANTHER" id="PTHR30619">
    <property type="entry name" value="DNA INTERNALIZATION/COMPETENCE PROTEIN COMEC/REC2"/>
    <property type="match status" value="1"/>
</dbReference>
<gene>
    <name evidence="1" type="ORF">FB458_0094</name>
</gene>
<sequence length="166" mass="17590">MVAEARAAGVPVTRVWAGDRLAWPGIEARVWWPARVIRAGSVPNNASVVLTVDVDGLRLLLLGDVEREAAAELLRALRTEPALLADGFDVVKVAHHGSANRDDELYAATHAPLALVSVGADNDYGHPAPSTVTALRGDGFQVLRTDQSGDIAVLGDHGGLRYVTSR</sequence>
<name>A0A542DVE8_9MICO</name>
<dbReference type="Proteomes" id="UP000317893">
    <property type="component" value="Unassembled WGS sequence"/>
</dbReference>
<comment type="caution">
    <text evidence="1">The sequence shown here is derived from an EMBL/GenBank/DDBJ whole genome shotgun (WGS) entry which is preliminary data.</text>
</comment>
<accession>A0A542DVE8</accession>
<dbReference type="Gene3D" id="3.60.15.10">
    <property type="entry name" value="Ribonuclease Z/Hydroxyacylglutathione hydrolase-like"/>
    <property type="match status" value="1"/>
</dbReference>
<organism evidence="1 2">
    <name type="scientific">Lapillicoccus jejuensis</name>
    <dbReference type="NCBI Taxonomy" id="402171"/>
    <lineage>
        <taxon>Bacteria</taxon>
        <taxon>Bacillati</taxon>
        <taxon>Actinomycetota</taxon>
        <taxon>Actinomycetes</taxon>
        <taxon>Micrococcales</taxon>
        <taxon>Intrasporangiaceae</taxon>
        <taxon>Lapillicoccus</taxon>
    </lineage>
</organism>
<dbReference type="InterPro" id="IPR036866">
    <property type="entry name" value="RibonucZ/Hydroxyglut_hydro"/>
</dbReference>
<evidence type="ECO:0000313" key="2">
    <source>
        <dbReference type="Proteomes" id="UP000317893"/>
    </source>
</evidence>
<keyword evidence="2" id="KW-1185">Reference proteome</keyword>
<evidence type="ECO:0008006" key="3">
    <source>
        <dbReference type="Google" id="ProtNLM"/>
    </source>
</evidence>
<dbReference type="InterPro" id="IPR052159">
    <property type="entry name" value="Competence_DNA_uptake"/>
</dbReference>
<proteinExistence type="predicted"/>
<evidence type="ECO:0000313" key="1">
    <source>
        <dbReference type="EMBL" id="TQJ07048.1"/>
    </source>
</evidence>
<reference evidence="1 2" key="1">
    <citation type="submission" date="2019-06" db="EMBL/GenBank/DDBJ databases">
        <title>Sequencing the genomes of 1000 actinobacteria strains.</title>
        <authorList>
            <person name="Klenk H.-P."/>
        </authorList>
    </citation>
    <scope>NUCLEOTIDE SEQUENCE [LARGE SCALE GENOMIC DNA]</scope>
    <source>
        <strain evidence="1 2">DSM 18607</strain>
    </source>
</reference>
<protein>
    <recommendedName>
        <fullName evidence="3">Competence protein ComEC</fullName>
    </recommendedName>
</protein>
<dbReference type="SUPFAM" id="SSF56281">
    <property type="entry name" value="Metallo-hydrolase/oxidoreductase"/>
    <property type="match status" value="1"/>
</dbReference>
<dbReference type="EMBL" id="VFMN01000001">
    <property type="protein sequence ID" value="TQJ07048.1"/>
    <property type="molecule type" value="Genomic_DNA"/>
</dbReference>
<dbReference type="PANTHER" id="PTHR30619:SF1">
    <property type="entry name" value="RECOMBINATION PROTEIN 2"/>
    <property type="match status" value="1"/>
</dbReference>
<dbReference type="AlphaFoldDB" id="A0A542DVE8"/>